<proteinExistence type="predicted"/>
<keyword evidence="2" id="KW-1185">Reference proteome</keyword>
<sequence>MAVTIYPILEDDAPARVKTVNETYGDYIVAQLNEMPTDVQKRKRTAKPGKYEINFGTLVDEFKNIEVQRQSALKGMLQNPDVTRSNRTAKFLEVARELDTAFMQIRIYCDAAQVVFKTTNFTHPDNNFLQIALWCMVMVTVQYYIGSSCHEEREEVGRSDNGII</sequence>
<accession>A0A9P0A015</accession>
<organism evidence="1 2">
    <name type="scientific">Bemisia tabaci</name>
    <name type="common">Sweetpotato whitefly</name>
    <name type="synonym">Aleurodes tabaci</name>
    <dbReference type="NCBI Taxonomy" id="7038"/>
    <lineage>
        <taxon>Eukaryota</taxon>
        <taxon>Metazoa</taxon>
        <taxon>Ecdysozoa</taxon>
        <taxon>Arthropoda</taxon>
        <taxon>Hexapoda</taxon>
        <taxon>Insecta</taxon>
        <taxon>Pterygota</taxon>
        <taxon>Neoptera</taxon>
        <taxon>Paraneoptera</taxon>
        <taxon>Hemiptera</taxon>
        <taxon>Sternorrhyncha</taxon>
        <taxon>Aleyrodoidea</taxon>
        <taxon>Aleyrodidae</taxon>
        <taxon>Aleyrodinae</taxon>
        <taxon>Bemisia</taxon>
    </lineage>
</organism>
<dbReference type="Proteomes" id="UP001152759">
    <property type="component" value="Chromosome 10"/>
</dbReference>
<protein>
    <submittedName>
        <fullName evidence="1">Uncharacterized protein</fullName>
    </submittedName>
</protein>
<evidence type="ECO:0000313" key="1">
    <source>
        <dbReference type="EMBL" id="CAH0383341.1"/>
    </source>
</evidence>
<dbReference type="AlphaFoldDB" id="A0A9P0A015"/>
<reference evidence="1" key="1">
    <citation type="submission" date="2021-12" db="EMBL/GenBank/DDBJ databases">
        <authorList>
            <person name="King R."/>
        </authorList>
    </citation>
    <scope>NUCLEOTIDE SEQUENCE</scope>
</reference>
<dbReference type="EMBL" id="OU963871">
    <property type="protein sequence ID" value="CAH0383341.1"/>
    <property type="molecule type" value="Genomic_DNA"/>
</dbReference>
<name>A0A9P0A015_BEMTA</name>
<evidence type="ECO:0000313" key="2">
    <source>
        <dbReference type="Proteomes" id="UP001152759"/>
    </source>
</evidence>
<gene>
    <name evidence="1" type="ORF">BEMITA_LOCUS2800</name>
</gene>